<dbReference type="Proteomes" id="UP000251823">
    <property type="component" value="Chromosome"/>
</dbReference>
<accession>A0ABM6X6A2</accession>
<dbReference type="PROSITE" id="PS51257">
    <property type="entry name" value="PROKAR_LIPOPROTEIN"/>
    <property type="match status" value="1"/>
</dbReference>
<feature type="signal peptide" evidence="1">
    <location>
        <begin position="1"/>
        <end position="22"/>
    </location>
</feature>
<name>A0ABM6X6A2_ACTPL</name>
<dbReference type="EMBL" id="CP030753">
    <property type="protein sequence ID" value="AXA22514.1"/>
    <property type="molecule type" value="Genomic_DNA"/>
</dbReference>
<evidence type="ECO:0000313" key="2">
    <source>
        <dbReference type="EMBL" id="AXA22514.1"/>
    </source>
</evidence>
<sequence length="176" mass="19513">MKKIILATAVSLLAACSYNNQTSTTNEPMSAKSFIGSWECRMDGGKIAATSNNVTLTEDSKATYLGKVMLPNDKLLFQYDVKRTGSWSYDNKQLTYKFIDGTITRAHSAEIQQALKTDKKLNTTEQKYYEAINNQLAKAEQKPLNIEVSNFAPNAFSIKQNIGGTARTGLCVRPNK</sequence>
<reference evidence="3" key="2">
    <citation type="submission" date="2018-06" db="EMBL/GenBank/DDBJ databases">
        <title>Complete genome sequence of Actinobacillus pleuropneumoniae serotype 1 strain S4074 obtained by Oxford Nanopore and Illumina sequencing technologies.</title>
        <authorList>
            <person name="Dona V."/>
            <person name="Perreten V."/>
        </authorList>
    </citation>
    <scope>NUCLEOTIDE SEQUENCE [LARGE SCALE GENOMIC DNA]</scope>
    <source>
        <strain evidence="3">S4074</strain>
    </source>
</reference>
<dbReference type="GeneID" id="48600345"/>
<gene>
    <name evidence="2" type="ORF">DRF63_11085</name>
</gene>
<keyword evidence="1" id="KW-0732">Signal</keyword>
<proteinExistence type="predicted"/>
<reference evidence="2 3" key="1">
    <citation type="journal article" date="2018" name="Int J Genomics">
        <title>Comparative Genomics of the First and Complete Genome of "Actinobacillus porcitonsillarum" Supports the Novel Species Hypothesis.</title>
        <authorList>
            <person name="Dona V."/>
            <person name="Perreten V."/>
        </authorList>
    </citation>
    <scope>NUCLEOTIDE SEQUENCE [LARGE SCALE GENOMIC DNA]</scope>
    <source>
        <strain evidence="2 3">S4074</strain>
    </source>
</reference>
<dbReference type="RefSeq" id="WP_005595565.1">
    <property type="nucleotide sequence ID" value="NZ_CBDBSU010000001.1"/>
</dbReference>
<protein>
    <recommendedName>
        <fullName evidence="4">Extracellular endo-alpha-(1-&gt;5)-L-arabinanase C-terminal domain-containing protein</fullName>
    </recommendedName>
</protein>
<organism evidence="2 3">
    <name type="scientific">Actinobacillus pleuropneumoniae</name>
    <name type="common">Haemophilus pleuropneumoniae</name>
    <dbReference type="NCBI Taxonomy" id="715"/>
    <lineage>
        <taxon>Bacteria</taxon>
        <taxon>Pseudomonadati</taxon>
        <taxon>Pseudomonadota</taxon>
        <taxon>Gammaproteobacteria</taxon>
        <taxon>Pasteurellales</taxon>
        <taxon>Pasteurellaceae</taxon>
        <taxon>Actinobacillus</taxon>
    </lineage>
</organism>
<keyword evidence="3" id="KW-1185">Reference proteome</keyword>
<evidence type="ECO:0000256" key="1">
    <source>
        <dbReference type="SAM" id="SignalP"/>
    </source>
</evidence>
<evidence type="ECO:0000313" key="3">
    <source>
        <dbReference type="Proteomes" id="UP000251823"/>
    </source>
</evidence>
<evidence type="ECO:0008006" key="4">
    <source>
        <dbReference type="Google" id="ProtNLM"/>
    </source>
</evidence>
<feature type="chain" id="PRO_5045274347" description="Extracellular endo-alpha-(1-&gt;5)-L-arabinanase C-terminal domain-containing protein" evidence="1">
    <location>
        <begin position="23"/>
        <end position="176"/>
    </location>
</feature>